<evidence type="ECO:0000256" key="1">
    <source>
        <dbReference type="SAM" id="MobiDB-lite"/>
    </source>
</evidence>
<keyword evidence="3" id="KW-1185">Reference proteome</keyword>
<dbReference type="AlphaFoldDB" id="A0A3S5C8E8"/>
<gene>
    <name evidence="2" type="ORF">PXEA_LOCUS35543</name>
</gene>
<evidence type="ECO:0000313" key="3">
    <source>
        <dbReference type="Proteomes" id="UP000784294"/>
    </source>
</evidence>
<feature type="compositionally biased region" description="Basic and acidic residues" evidence="1">
    <location>
        <begin position="103"/>
        <end position="114"/>
    </location>
</feature>
<dbReference type="Proteomes" id="UP000784294">
    <property type="component" value="Unassembled WGS sequence"/>
</dbReference>
<accession>A0A3S5C8E8</accession>
<evidence type="ECO:0000313" key="2">
    <source>
        <dbReference type="EMBL" id="VEL42103.1"/>
    </source>
</evidence>
<protein>
    <submittedName>
        <fullName evidence="2">Uncharacterized protein</fullName>
    </submittedName>
</protein>
<proteinExistence type="predicted"/>
<name>A0A3S5C8E8_9PLAT</name>
<comment type="caution">
    <text evidence="2">The sequence shown here is derived from an EMBL/GenBank/DDBJ whole genome shotgun (WGS) entry which is preliminary data.</text>
</comment>
<dbReference type="EMBL" id="CAAALY010272639">
    <property type="protein sequence ID" value="VEL42103.1"/>
    <property type="molecule type" value="Genomic_DNA"/>
</dbReference>
<organism evidence="2 3">
    <name type="scientific">Protopolystoma xenopodis</name>
    <dbReference type="NCBI Taxonomy" id="117903"/>
    <lineage>
        <taxon>Eukaryota</taxon>
        <taxon>Metazoa</taxon>
        <taxon>Spiralia</taxon>
        <taxon>Lophotrochozoa</taxon>
        <taxon>Platyhelminthes</taxon>
        <taxon>Monogenea</taxon>
        <taxon>Polyopisthocotylea</taxon>
        <taxon>Polystomatidea</taxon>
        <taxon>Polystomatidae</taxon>
        <taxon>Protopolystoma</taxon>
    </lineage>
</organism>
<feature type="region of interest" description="Disordered" evidence="1">
    <location>
        <begin position="77"/>
        <end position="124"/>
    </location>
</feature>
<sequence>MNVFGLIQPRQRWVPLRPSRQQVWANLAEVGTRIDKSTHLPRTSLHGLRRGLSTARSIDPHVRLPLRLVASRVSTEEGLSVPTITPEHTYPVGGQFRAQGNRATKDNGLSDRPRWSPAQLAEAA</sequence>
<reference evidence="2" key="1">
    <citation type="submission" date="2018-11" db="EMBL/GenBank/DDBJ databases">
        <authorList>
            <consortium name="Pathogen Informatics"/>
        </authorList>
    </citation>
    <scope>NUCLEOTIDE SEQUENCE</scope>
</reference>